<evidence type="ECO:0000313" key="1">
    <source>
        <dbReference type="EnsemblPlants" id="Pp3c13_1250V3.2"/>
    </source>
</evidence>
<protein>
    <submittedName>
        <fullName evidence="1">Uncharacterized protein</fullName>
    </submittedName>
</protein>
<proteinExistence type="predicted"/>
<dbReference type="EMBL" id="ABEU02000013">
    <property type="status" value="NOT_ANNOTATED_CDS"/>
    <property type="molecule type" value="Genomic_DNA"/>
</dbReference>
<name>A0A7I4AGG1_PHYPA</name>
<reference evidence="1" key="3">
    <citation type="submission" date="2020-12" db="UniProtKB">
        <authorList>
            <consortium name="EnsemblPlants"/>
        </authorList>
    </citation>
    <scope>IDENTIFICATION</scope>
</reference>
<sequence length="80" mass="9034">MLPNVDGVDHTLGGVVSSKYSELQLYLKIAMKSMEKVKESTFQREATNLPKFNKEECEYLACKLKLTIESASSFFLAICH</sequence>
<dbReference type="EnsemblPlants" id="Pp3c13_1250V3.2">
    <property type="protein sequence ID" value="Pp3c13_1250V3.2"/>
    <property type="gene ID" value="Pp3c13_1250"/>
</dbReference>
<evidence type="ECO:0000313" key="2">
    <source>
        <dbReference type="Proteomes" id="UP000006727"/>
    </source>
</evidence>
<dbReference type="AlphaFoldDB" id="A0A7I4AGG1"/>
<dbReference type="Proteomes" id="UP000006727">
    <property type="component" value="Chromosome 13"/>
</dbReference>
<reference evidence="1 2" key="1">
    <citation type="journal article" date="2008" name="Science">
        <title>The Physcomitrella genome reveals evolutionary insights into the conquest of land by plants.</title>
        <authorList>
            <person name="Rensing S."/>
            <person name="Lang D."/>
            <person name="Zimmer A."/>
            <person name="Terry A."/>
            <person name="Salamov A."/>
            <person name="Shapiro H."/>
            <person name="Nishiyama T."/>
            <person name="Perroud P.-F."/>
            <person name="Lindquist E."/>
            <person name="Kamisugi Y."/>
            <person name="Tanahashi T."/>
            <person name="Sakakibara K."/>
            <person name="Fujita T."/>
            <person name="Oishi K."/>
            <person name="Shin-I T."/>
            <person name="Kuroki Y."/>
            <person name="Toyoda A."/>
            <person name="Suzuki Y."/>
            <person name="Hashimoto A."/>
            <person name="Yamaguchi K."/>
            <person name="Sugano A."/>
            <person name="Kohara Y."/>
            <person name="Fujiyama A."/>
            <person name="Anterola A."/>
            <person name="Aoki S."/>
            <person name="Ashton N."/>
            <person name="Barbazuk W.B."/>
            <person name="Barker E."/>
            <person name="Bennetzen J."/>
            <person name="Bezanilla M."/>
            <person name="Blankenship R."/>
            <person name="Cho S.H."/>
            <person name="Dutcher S."/>
            <person name="Estelle M."/>
            <person name="Fawcett J.A."/>
            <person name="Gundlach H."/>
            <person name="Hanada K."/>
            <person name="Heyl A."/>
            <person name="Hicks K.A."/>
            <person name="Hugh J."/>
            <person name="Lohr M."/>
            <person name="Mayer K."/>
            <person name="Melkozernov A."/>
            <person name="Murata T."/>
            <person name="Nelson D."/>
            <person name="Pils B."/>
            <person name="Prigge M."/>
            <person name="Reiss B."/>
            <person name="Renner T."/>
            <person name="Rombauts S."/>
            <person name="Rushton P."/>
            <person name="Sanderfoot A."/>
            <person name="Schween G."/>
            <person name="Shiu S.-H."/>
            <person name="Stueber K."/>
            <person name="Theodoulou F.L."/>
            <person name="Tu H."/>
            <person name="Van de Peer Y."/>
            <person name="Verrier P.J."/>
            <person name="Waters E."/>
            <person name="Wood A."/>
            <person name="Yang L."/>
            <person name="Cove D."/>
            <person name="Cuming A."/>
            <person name="Hasebe M."/>
            <person name="Lucas S."/>
            <person name="Mishler D.B."/>
            <person name="Reski R."/>
            <person name="Grigoriev I."/>
            <person name="Quatrano R.S."/>
            <person name="Boore J.L."/>
        </authorList>
    </citation>
    <scope>NUCLEOTIDE SEQUENCE [LARGE SCALE GENOMIC DNA]</scope>
    <source>
        <strain evidence="1 2">cv. Gransden 2004</strain>
    </source>
</reference>
<accession>A0A7I4AGG1</accession>
<dbReference type="Gramene" id="Pp3c13_1250V3.2">
    <property type="protein sequence ID" value="Pp3c13_1250V3.2"/>
    <property type="gene ID" value="Pp3c13_1250"/>
</dbReference>
<reference evidence="1 2" key="2">
    <citation type="journal article" date="2018" name="Plant J.">
        <title>The Physcomitrella patens chromosome-scale assembly reveals moss genome structure and evolution.</title>
        <authorList>
            <person name="Lang D."/>
            <person name="Ullrich K.K."/>
            <person name="Murat F."/>
            <person name="Fuchs J."/>
            <person name="Jenkins J."/>
            <person name="Haas F.B."/>
            <person name="Piednoel M."/>
            <person name="Gundlach H."/>
            <person name="Van Bel M."/>
            <person name="Meyberg R."/>
            <person name="Vives C."/>
            <person name="Morata J."/>
            <person name="Symeonidi A."/>
            <person name="Hiss M."/>
            <person name="Muchero W."/>
            <person name="Kamisugi Y."/>
            <person name="Saleh O."/>
            <person name="Blanc G."/>
            <person name="Decker E.L."/>
            <person name="van Gessel N."/>
            <person name="Grimwood J."/>
            <person name="Hayes R.D."/>
            <person name="Graham S.W."/>
            <person name="Gunter L.E."/>
            <person name="McDaniel S.F."/>
            <person name="Hoernstein S.N.W."/>
            <person name="Larsson A."/>
            <person name="Li F.W."/>
            <person name="Perroud P.F."/>
            <person name="Phillips J."/>
            <person name="Ranjan P."/>
            <person name="Rokshar D.S."/>
            <person name="Rothfels C.J."/>
            <person name="Schneider L."/>
            <person name="Shu S."/>
            <person name="Stevenson D.W."/>
            <person name="Thummler F."/>
            <person name="Tillich M."/>
            <person name="Villarreal Aguilar J.C."/>
            <person name="Widiez T."/>
            <person name="Wong G.K."/>
            <person name="Wymore A."/>
            <person name="Zhang Y."/>
            <person name="Zimmer A.D."/>
            <person name="Quatrano R.S."/>
            <person name="Mayer K.F.X."/>
            <person name="Goodstein D."/>
            <person name="Casacuberta J.M."/>
            <person name="Vandepoele K."/>
            <person name="Reski R."/>
            <person name="Cuming A.C."/>
            <person name="Tuskan G.A."/>
            <person name="Maumus F."/>
            <person name="Salse J."/>
            <person name="Schmutz J."/>
            <person name="Rensing S.A."/>
        </authorList>
    </citation>
    <scope>NUCLEOTIDE SEQUENCE [LARGE SCALE GENOMIC DNA]</scope>
    <source>
        <strain evidence="1 2">cv. Gransden 2004</strain>
    </source>
</reference>
<keyword evidence="2" id="KW-1185">Reference proteome</keyword>
<organism evidence="1 2">
    <name type="scientific">Physcomitrium patens</name>
    <name type="common">Spreading-leaved earth moss</name>
    <name type="synonym">Physcomitrella patens</name>
    <dbReference type="NCBI Taxonomy" id="3218"/>
    <lineage>
        <taxon>Eukaryota</taxon>
        <taxon>Viridiplantae</taxon>
        <taxon>Streptophyta</taxon>
        <taxon>Embryophyta</taxon>
        <taxon>Bryophyta</taxon>
        <taxon>Bryophytina</taxon>
        <taxon>Bryopsida</taxon>
        <taxon>Funariidae</taxon>
        <taxon>Funariales</taxon>
        <taxon>Funariaceae</taxon>
        <taxon>Physcomitrium</taxon>
    </lineage>
</organism>